<dbReference type="FunFam" id="1.20.5.110:FF:000060">
    <property type="entry name" value="SNARE complex subunit (Syn8)"/>
    <property type="match status" value="1"/>
</dbReference>
<dbReference type="SUPFAM" id="SSF58038">
    <property type="entry name" value="SNARE fusion complex"/>
    <property type="match status" value="1"/>
</dbReference>
<evidence type="ECO:0000256" key="4">
    <source>
        <dbReference type="ARBA" id="ARBA00022692"/>
    </source>
</evidence>
<evidence type="ECO:0000256" key="5">
    <source>
        <dbReference type="ARBA" id="ARBA00022927"/>
    </source>
</evidence>
<accession>A0A420ICS3</accession>
<protein>
    <recommendedName>
        <fullName evidence="11">t-SNARE coiled-coil homology domain-containing protein</fullName>
    </recommendedName>
</protein>
<feature type="transmembrane region" description="Helical" evidence="10">
    <location>
        <begin position="260"/>
        <end position="277"/>
    </location>
</feature>
<keyword evidence="6 10" id="KW-1133">Transmembrane helix</keyword>
<comment type="caution">
    <text evidence="12">The sequence shown here is derived from an EMBL/GenBank/DDBJ whole genome shotgun (WGS) entry which is preliminary data.</text>
</comment>
<dbReference type="AlphaFoldDB" id="A0A420ICS3"/>
<keyword evidence="8 10" id="KW-0472">Membrane</keyword>
<dbReference type="Gene3D" id="1.20.5.110">
    <property type="match status" value="1"/>
</dbReference>
<proteinExistence type="predicted"/>
<feature type="domain" description="T-SNARE coiled-coil homology" evidence="11">
    <location>
        <begin position="188"/>
        <end position="250"/>
    </location>
</feature>
<evidence type="ECO:0000256" key="2">
    <source>
        <dbReference type="ARBA" id="ARBA00004308"/>
    </source>
</evidence>
<evidence type="ECO:0000256" key="8">
    <source>
        <dbReference type="ARBA" id="ARBA00023136"/>
    </source>
</evidence>
<dbReference type="Proteomes" id="UP000285326">
    <property type="component" value="Unassembled WGS sequence"/>
</dbReference>
<dbReference type="EMBL" id="MCBS01024861">
    <property type="protein sequence ID" value="RKF72336.1"/>
    <property type="molecule type" value="Genomic_DNA"/>
</dbReference>
<feature type="compositionally biased region" description="Polar residues" evidence="9">
    <location>
        <begin position="131"/>
        <end position="146"/>
    </location>
</feature>
<evidence type="ECO:0000256" key="9">
    <source>
        <dbReference type="SAM" id="MobiDB-lite"/>
    </source>
</evidence>
<evidence type="ECO:0000256" key="10">
    <source>
        <dbReference type="SAM" id="Phobius"/>
    </source>
</evidence>
<sequence length="279" mass="31588">MVFVNQYFQLIDHIKLSLLERRSAVSVDSRSASHDSNISQSLETLREGIEKVYREQATLQESGDTDASNTIGEIAKNLQAQHDDLMKQYQCNSQISGKSSMATHLDDADDLISSGDLAEDTLQPRVRMPSTLKTSFRGSPPSQNIAKSVRFSDSSKENDQGNHFPYRDNPSPAEHSRMDNQQIYNYHSQVIQQQDEVLDRLGRSVGRQRELSIQIGDELNEHAVMLDDIDRHVGRHQTRLKRTMKGLEKAAKNAKENKQFKVIASLIAILIALIIILRY</sequence>
<dbReference type="GO" id="GO:0061025">
    <property type="term" value="P:membrane fusion"/>
    <property type="evidence" value="ECO:0007669"/>
    <property type="project" value="UniProtKB-ARBA"/>
</dbReference>
<organism evidence="12 13">
    <name type="scientific">Golovinomyces cichoracearum</name>
    <dbReference type="NCBI Taxonomy" id="62708"/>
    <lineage>
        <taxon>Eukaryota</taxon>
        <taxon>Fungi</taxon>
        <taxon>Dikarya</taxon>
        <taxon>Ascomycota</taxon>
        <taxon>Pezizomycotina</taxon>
        <taxon>Leotiomycetes</taxon>
        <taxon>Erysiphales</taxon>
        <taxon>Erysiphaceae</taxon>
        <taxon>Golovinomyces</taxon>
    </lineage>
</organism>
<dbReference type="GO" id="GO:0005768">
    <property type="term" value="C:endosome"/>
    <property type="evidence" value="ECO:0007669"/>
    <property type="project" value="UniProtKB-ARBA"/>
</dbReference>
<dbReference type="GO" id="GO:0016020">
    <property type="term" value="C:membrane"/>
    <property type="evidence" value="ECO:0007669"/>
    <property type="project" value="UniProtKB-SubCell"/>
</dbReference>
<dbReference type="GO" id="GO:0006896">
    <property type="term" value="P:Golgi to vacuole transport"/>
    <property type="evidence" value="ECO:0007669"/>
    <property type="project" value="UniProtKB-ARBA"/>
</dbReference>
<dbReference type="PANTHER" id="PTHR12791">
    <property type="entry name" value="GOLGI SNARE BET1-RELATED"/>
    <property type="match status" value="1"/>
</dbReference>
<evidence type="ECO:0000256" key="1">
    <source>
        <dbReference type="ARBA" id="ARBA00004167"/>
    </source>
</evidence>
<keyword evidence="5" id="KW-0653">Protein transport</keyword>
<evidence type="ECO:0000256" key="3">
    <source>
        <dbReference type="ARBA" id="ARBA00022448"/>
    </source>
</evidence>
<evidence type="ECO:0000256" key="6">
    <source>
        <dbReference type="ARBA" id="ARBA00022989"/>
    </source>
</evidence>
<keyword evidence="7" id="KW-0175">Coiled coil</keyword>
<dbReference type="GO" id="GO:0015031">
    <property type="term" value="P:protein transport"/>
    <property type="evidence" value="ECO:0007669"/>
    <property type="project" value="UniProtKB-KW"/>
</dbReference>
<evidence type="ECO:0000259" key="11">
    <source>
        <dbReference type="PROSITE" id="PS50192"/>
    </source>
</evidence>
<dbReference type="SMART" id="SM00397">
    <property type="entry name" value="t_SNARE"/>
    <property type="match status" value="1"/>
</dbReference>
<dbReference type="CDD" id="cd15859">
    <property type="entry name" value="SNARE_SYN8"/>
    <property type="match status" value="1"/>
</dbReference>
<name>A0A420ICS3_9PEZI</name>
<keyword evidence="3" id="KW-0813">Transport</keyword>
<keyword evidence="4 10" id="KW-0812">Transmembrane</keyword>
<feature type="region of interest" description="Disordered" evidence="9">
    <location>
        <begin position="115"/>
        <end position="176"/>
    </location>
</feature>
<reference evidence="12 13" key="1">
    <citation type="journal article" date="2018" name="BMC Genomics">
        <title>Comparative genome analyses reveal sequence features reflecting distinct modes of host-adaptation between dicot and monocot powdery mildew.</title>
        <authorList>
            <person name="Wu Y."/>
            <person name="Ma X."/>
            <person name="Pan Z."/>
            <person name="Kale S.D."/>
            <person name="Song Y."/>
            <person name="King H."/>
            <person name="Zhang Q."/>
            <person name="Presley C."/>
            <person name="Deng X."/>
            <person name="Wei C.I."/>
            <person name="Xiao S."/>
        </authorList>
    </citation>
    <scope>NUCLEOTIDE SEQUENCE [LARGE SCALE GENOMIC DNA]</scope>
    <source>
        <strain evidence="12">UMSG1</strain>
    </source>
</reference>
<dbReference type="InterPro" id="IPR000727">
    <property type="entry name" value="T_SNARE_dom"/>
</dbReference>
<gene>
    <name evidence="12" type="ORF">GcM1_248081</name>
</gene>
<evidence type="ECO:0000313" key="13">
    <source>
        <dbReference type="Proteomes" id="UP000285326"/>
    </source>
</evidence>
<evidence type="ECO:0000313" key="12">
    <source>
        <dbReference type="EMBL" id="RKF72336.1"/>
    </source>
</evidence>
<dbReference type="Pfam" id="PF05739">
    <property type="entry name" value="SNARE"/>
    <property type="match status" value="1"/>
</dbReference>
<dbReference type="PROSITE" id="PS50192">
    <property type="entry name" value="T_SNARE"/>
    <property type="match status" value="1"/>
</dbReference>
<evidence type="ECO:0000256" key="7">
    <source>
        <dbReference type="ARBA" id="ARBA00023054"/>
    </source>
</evidence>
<comment type="subcellular location">
    <subcellularLocation>
        <location evidence="2">Endomembrane system</location>
    </subcellularLocation>
    <subcellularLocation>
        <location evidence="1">Membrane</location>
        <topology evidence="1">Single-pass membrane protein</topology>
    </subcellularLocation>
</comment>